<feature type="region of interest" description="Disordered" evidence="1">
    <location>
        <begin position="188"/>
        <end position="242"/>
    </location>
</feature>
<protein>
    <submittedName>
        <fullName evidence="2">Uncharacterized protein</fullName>
    </submittedName>
</protein>
<evidence type="ECO:0000256" key="1">
    <source>
        <dbReference type="SAM" id="MobiDB-lite"/>
    </source>
</evidence>
<evidence type="ECO:0000313" key="3">
    <source>
        <dbReference type="Proteomes" id="UP000230002"/>
    </source>
</evidence>
<proteinExistence type="predicted"/>
<name>A0A2G8S0K5_9APHY</name>
<feature type="region of interest" description="Disordered" evidence="1">
    <location>
        <begin position="266"/>
        <end position="384"/>
    </location>
</feature>
<organism evidence="2 3">
    <name type="scientific">Ganoderma sinense ZZ0214-1</name>
    <dbReference type="NCBI Taxonomy" id="1077348"/>
    <lineage>
        <taxon>Eukaryota</taxon>
        <taxon>Fungi</taxon>
        <taxon>Dikarya</taxon>
        <taxon>Basidiomycota</taxon>
        <taxon>Agaricomycotina</taxon>
        <taxon>Agaricomycetes</taxon>
        <taxon>Polyporales</taxon>
        <taxon>Polyporaceae</taxon>
        <taxon>Ganoderma</taxon>
    </lineage>
</organism>
<gene>
    <name evidence="2" type="ORF">GSI_10438</name>
</gene>
<feature type="region of interest" description="Disordered" evidence="1">
    <location>
        <begin position="124"/>
        <end position="148"/>
    </location>
</feature>
<feature type="compositionally biased region" description="Pro residues" evidence="1">
    <location>
        <begin position="208"/>
        <end position="237"/>
    </location>
</feature>
<feature type="compositionally biased region" description="Basic residues" evidence="1">
    <location>
        <begin position="281"/>
        <end position="297"/>
    </location>
</feature>
<keyword evidence="3" id="KW-1185">Reference proteome</keyword>
<feature type="compositionally biased region" description="Basic and acidic residues" evidence="1">
    <location>
        <begin position="358"/>
        <end position="372"/>
    </location>
</feature>
<dbReference type="Proteomes" id="UP000230002">
    <property type="component" value="Unassembled WGS sequence"/>
</dbReference>
<sequence length="523" mass="56773">MLFLTTKTGTLSATVYATIPQLIHRHFVPQLHLLFFMSHYSRSTLGPAMIQNFERFRKAGWFSEEQMIDFLNAPRPVANIFEIAKPKPLAVADFYNPRKSRMMRLDADGSLTQLQEGLRSKLTGEGLSQNALSPSDTPTTPESTPGVIDGLAAGSSDVSASDEEVRDTVILALNLLNIDVFSSSYPVTPATTPPSTIATRPHSTFATPPSPAISAPPSPTPAALPSPTPAALPPPTPISLHPLTPAKVTQFVRRSCRVRIRPATYAETLPSTSKPSAPAKARTRPKAKATAKGKARPSKVSTATPGPSKAKAKGKKPCALREATSGSDEENVPAVSPPTGRRPPKRPSSNDDDDDEYVEHHPAKRQKMEPAADHIAANNKTPRQPRIKADILDNLVIGEVRGPCPWAGCEYELRGTKHGPLRDHFVTHVKASGGRAVLKSTAKDLFRCPACLKNMRGDTFVVHVLEVHLGAQWKCLLWNHQSAPCDWKGKRADRVAQHCGGKEPEHQDPDPLHLQALADARMK</sequence>
<accession>A0A2G8S0K5</accession>
<feature type="compositionally biased region" description="Low complexity" evidence="1">
    <location>
        <begin position="133"/>
        <end position="145"/>
    </location>
</feature>
<comment type="caution">
    <text evidence="2">The sequence shown here is derived from an EMBL/GenBank/DDBJ whole genome shotgun (WGS) entry which is preliminary data.</text>
</comment>
<reference evidence="2 3" key="1">
    <citation type="journal article" date="2015" name="Sci. Rep.">
        <title>Chromosome-level genome map provides insights into diverse defense mechanisms in the medicinal fungus Ganoderma sinense.</title>
        <authorList>
            <person name="Zhu Y."/>
            <person name="Xu J."/>
            <person name="Sun C."/>
            <person name="Zhou S."/>
            <person name="Xu H."/>
            <person name="Nelson D.R."/>
            <person name="Qian J."/>
            <person name="Song J."/>
            <person name="Luo H."/>
            <person name="Xiang L."/>
            <person name="Li Y."/>
            <person name="Xu Z."/>
            <person name="Ji A."/>
            <person name="Wang L."/>
            <person name="Lu S."/>
            <person name="Hayward A."/>
            <person name="Sun W."/>
            <person name="Li X."/>
            <person name="Schwartz D.C."/>
            <person name="Wang Y."/>
            <person name="Chen S."/>
        </authorList>
    </citation>
    <scope>NUCLEOTIDE SEQUENCE [LARGE SCALE GENOMIC DNA]</scope>
    <source>
        <strain evidence="2 3">ZZ0214-1</strain>
    </source>
</reference>
<dbReference type="AlphaFoldDB" id="A0A2G8S0K5"/>
<dbReference type="OrthoDB" id="10614819at2759"/>
<dbReference type="EMBL" id="AYKW01000034">
    <property type="protein sequence ID" value="PIL27291.1"/>
    <property type="molecule type" value="Genomic_DNA"/>
</dbReference>
<dbReference type="STRING" id="1077348.A0A2G8S0K5"/>
<evidence type="ECO:0000313" key="2">
    <source>
        <dbReference type="EMBL" id="PIL27291.1"/>
    </source>
</evidence>